<keyword evidence="1" id="KW-1133">Transmembrane helix</keyword>
<dbReference type="Proteomes" id="UP001059836">
    <property type="component" value="Chromosome"/>
</dbReference>
<feature type="transmembrane region" description="Helical" evidence="1">
    <location>
        <begin position="21"/>
        <end position="45"/>
    </location>
</feature>
<evidence type="ECO:0008006" key="4">
    <source>
        <dbReference type="Google" id="ProtNLM"/>
    </source>
</evidence>
<dbReference type="RefSeq" id="WP_213244586.1">
    <property type="nucleotide sequence ID" value="NZ_CP045806.1"/>
</dbReference>
<feature type="transmembrane region" description="Helical" evidence="1">
    <location>
        <begin position="51"/>
        <end position="71"/>
    </location>
</feature>
<protein>
    <recommendedName>
        <fullName evidence="4">FUSC family protein</fullName>
    </recommendedName>
</protein>
<accession>A0ABX6IK94</accession>
<sequence>MTSMLRQRYLLDPRRDGLTDAMGLPTFPFRLQVAVFVLSCAALAVVDPTPVNWPVYLLGLVLATAGVTVAARASGDPVDTRSAVLSAVLSMPAFPAILIAYDGVACAGALTIAGVGALSAVLLMLRGAMLVTLAAMALYVAMGCVVGIALGIDPVPQLLLHFNLAPSLSIVGLCAIVARPAVSAAMALRTQITQEAAAGAAQAAALRERDAQLGRLDSDAREMLERIAVGEEFSIADVRRCRLIQARLRDGIRAPSLDSPELSDAVWAARDRGVRVTLLDDRAGGADTIKEELARVHASAIDVIAGAKATDEVTVRVLPMGREHLATIVSRSPDGGVRREFSLDGSLT</sequence>
<gene>
    <name evidence="2" type="ORF">GII31_17050</name>
</gene>
<evidence type="ECO:0000313" key="3">
    <source>
        <dbReference type="Proteomes" id="UP001059836"/>
    </source>
</evidence>
<evidence type="ECO:0000256" key="1">
    <source>
        <dbReference type="SAM" id="Phobius"/>
    </source>
</evidence>
<keyword evidence="3" id="KW-1185">Reference proteome</keyword>
<proteinExistence type="predicted"/>
<keyword evidence="1" id="KW-0472">Membrane</keyword>
<evidence type="ECO:0000313" key="2">
    <source>
        <dbReference type="EMBL" id="QHN36327.1"/>
    </source>
</evidence>
<keyword evidence="1" id="KW-0812">Transmembrane</keyword>
<name>A0ABX6IK94_9ACTN</name>
<reference evidence="2" key="1">
    <citation type="journal article" date="2021" name="Nat. Microbiol.">
        <title>Cocultivation of an ultrasmall environmental parasitic bacterium with lytic ability against bacteria associated with wastewater foams.</title>
        <authorList>
            <person name="Batinovic S."/>
            <person name="Rose J.J.A."/>
            <person name="Ratcliffe J."/>
            <person name="Seviour R.J."/>
            <person name="Petrovski S."/>
        </authorList>
    </citation>
    <scope>NUCLEOTIDE SEQUENCE</scope>
    <source>
        <strain evidence="2">CON9</strain>
    </source>
</reference>
<feature type="transmembrane region" description="Helical" evidence="1">
    <location>
        <begin position="130"/>
        <end position="152"/>
    </location>
</feature>
<feature type="transmembrane region" description="Helical" evidence="1">
    <location>
        <begin position="158"/>
        <end position="178"/>
    </location>
</feature>
<feature type="transmembrane region" description="Helical" evidence="1">
    <location>
        <begin position="107"/>
        <end position="125"/>
    </location>
</feature>
<dbReference type="EMBL" id="CP045809">
    <property type="protein sequence ID" value="QHN36327.1"/>
    <property type="molecule type" value="Genomic_DNA"/>
</dbReference>
<organism evidence="2 3">
    <name type="scientific">Gordonia pseudamarae</name>
    <dbReference type="NCBI Taxonomy" id="2831662"/>
    <lineage>
        <taxon>Bacteria</taxon>
        <taxon>Bacillati</taxon>
        <taxon>Actinomycetota</taxon>
        <taxon>Actinomycetes</taxon>
        <taxon>Mycobacteriales</taxon>
        <taxon>Gordoniaceae</taxon>
        <taxon>Gordonia</taxon>
    </lineage>
</organism>
<feature type="transmembrane region" description="Helical" evidence="1">
    <location>
        <begin position="83"/>
        <end position="101"/>
    </location>
</feature>